<accession>A0ABQ9G344</accession>
<dbReference type="Proteomes" id="UP001159363">
    <property type="component" value="Chromosome 15"/>
</dbReference>
<gene>
    <name evidence="1" type="ORF">PR048_032761</name>
</gene>
<organism evidence="1 2">
    <name type="scientific">Dryococelus australis</name>
    <dbReference type="NCBI Taxonomy" id="614101"/>
    <lineage>
        <taxon>Eukaryota</taxon>
        <taxon>Metazoa</taxon>
        <taxon>Ecdysozoa</taxon>
        <taxon>Arthropoda</taxon>
        <taxon>Hexapoda</taxon>
        <taxon>Insecta</taxon>
        <taxon>Pterygota</taxon>
        <taxon>Neoptera</taxon>
        <taxon>Polyneoptera</taxon>
        <taxon>Phasmatodea</taxon>
        <taxon>Verophasmatodea</taxon>
        <taxon>Anareolatae</taxon>
        <taxon>Phasmatidae</taxon>
        <taxon>Eurycanthinae</taxon>
        <taxon>Dryococelus</taxon>
    </lineage>
</organism>
<evidence type="ECO:0000313" key="1">
    <source>
        <dbReference type="EMBL" id="KAJ8866899.1"/>
    </source>
</evidence>
<protein>
    <submittedName>
        <fullName evidence="1">Uncharacterized protein</fullName>
    </submittedName>
</protein>
<keyword evidence="2" id="KW-1185">Reference proteome</keyword>
<sequence>MAPSPKKRVGKCNAREKRRVNRISSYVRRFKKISEAVLWLFTHDARHIRLYPKRSEAILFMFALRDLNVAHLTKARHYIYQQALKVMTLVHYTVANHWNYHLQLMIVVMIDMMNNSIVWQLMMPRQLLLATGESGEFANVPVLVSSLSGSSSISGMLPFKSLRGIVAFRDNRQLKQMIRCVSGTWQLAHPSGSLGYSHRIADNTIGNITHDTCKVLWEHLHDMHMKFPMTEDITSIANDFWTK</sequence>
<name>A0ABQ9G344_9NEOP</name>
<proteinExistence type="predicted"/>
<evidence type="ECO:0000313" key="2">
    <source>
        <dbReference type="Proteomes" id="UP001159363"/>
    </source>
</evidence>
<reference evidence="1 2" key="1">
    <citation type="submission" date="2023-02" db="EMBL/GenBank/DDBJ databases">
        <title>LHISI_Scaffold_Assembly.</title>
        <authorList>
            <person name="Stuart O.P."/>
            <person name="Cleave R."/>
            <person name="Magrath M.J.L."/>
            <person name="Mikheyev A.S."/>
        </authorList>
    </citation>
    <scope>NUCLEOTIDE SEQUENCE [LARGE SCALE GENOMIC DNA]</scope>
    <source>
        <strain evidence="1">Daus_M_001</strain>
        <tissue evidence="1">Leg muscle</tissue>
    </source>
</reference>
<dbReference type="EMBL" id="JARBHB010000016">
    <property type="protein sequence ID" value="KAJ8866899.1"/>
    <property type="molecule type" value="Genomic_DNA"/>
</dbReference>
<comment type="caution">
    <text evidence="1">The sequence shown here is derived from an EMBL/GenBank/DDBJ whole genome shotgun (WGS) entry which is preliminary data.</text>
</comment>